<dbReference type="AlphaFoldDB" id="A2N4T7"/>
<accession>A2N4T7</accession>
<proteinExistence type="evidence at transcript level"/>
<dbReference type="ChiTaRS" id="ADRB2">
    <property type="organism name" value="human"/>
</dbReference>
<sequence length="19" mass="2150">MRLPGVRSRPAEPRRGSAR</sequence>
<gene>
    <name evidence="1" type="primary">ADRB2</name>
</gene>
<protein>
    <submittedName>
        <fullName evidence="1">ADRB2 protein</fullName>
    </submittedName>
</protein>
<reference evidence="1" key="2">
    <citation type="journal article" date="1987" name="Proc. Natl. Acad. Sci. U.S.A.">
        <title>cDNA for the human beta 2-adrenergic receptor: a protein with multiple membrane-spanning domains and encoded by a gene whose chromosomal location is shared with that of the receptor for platelet-derived growth factor.</title>
        <authorList>
            <person name="Kobilka B.K."/>
            <person name="Dixon R.A."/>
            <person name="Frielle T."/>
            <person name="Dohlman H.G."/>
            <person name="Bolanowski M.A."/>
            <person name="Sigal I.S."/>
            <person name="Yang-Feng T.L."/>
            <person name="Francke U."/>
            <person name="Caron M.G."/>
            <person name="Lefkowitz R.J."/>
        </authorList>
    </citation>
    <scope>NUCLEOTIDE SEQUENCE</scope>
    <source>
        <tissue evidence="1">Placenta</tissue>
    </source>
</reference>
<evidence type="ECO:0000313" key="1">
    <source>
        <dbReference type="EMBL" id="AAA88014.1"/>
    </source>
</evidence>
<reference evidence="1" key="1">
    <citation type="journal article" date="1987" name="J. Biol. Chem.">
        <title>Delineation of the intronless nature of the genes for the human and hamster beta 2-adrenergic receptor and their putative promoter regions.</title>
        <authorList>
            <person name="Kobilka B.K."/>
            <person name="Frielle T."/>
            <person name="Dohlman H.G."/>
            <person name="Bolanowski M.A."/>
            <person name="Dixon R.A."/>
            <person name="Keller P."/>
            <person name="Caron M.G."/>
            <person name="Lefkowitz R.J."/>
        </authorList>
    </citation>
    <scope>NUCLEOTIDE SEQUENCE</scope>
    <source>
        <tissue evidence="1">Placenta</tissue>
    </source>
</reference>
<name>A2N4T7_HUMAN</name>
<organism evidence="1">
    <name type="scientific">Homo sapiens</name>
    <name type="common">Human</name>
    <dbReference type="NCBI Taxonomy" id="9606"/>
    <lineage>
        <taxon>Eukaryota</taxon>
        <taxon>Metazoa</taxon>
        <taxon>Chordata</taxon>
        <taxon>Craniata</taxon>
        <taxon>Vertebrata</taxon>
        <taxon>Euteleostomi</taxon>
        <taxon>Mammalia</taxon>
        <taxon>Eutheria</taxon>
        <taxon>Euarchontoglires</taxon>
        <taxon>Primates</taxon>
        <taxon>Haplorrhini</taxon>
        <taxon>Catarrhini</taxon>
        <taxon>Hominidae</taxon>
        <taxon>Homo</taxon>
    </lineage>
</organism>
<dbReference type="EMBL" id="M15169">
    <property type="protein sequence ID" value="AAA88014.1"/>
    <property type="molecule type" value="mRNA"/>
</dbReference>
<dbReference type="OrthoDB" id="5975661at2759"/>